<comment type="subcellular location">
    <subcellularLocation>
        <location evidence="1">Membrane</location>
        <topology evidence="1">Multi-pass membrane protein</topology>
    </subcellularLocation>
</comment>
<comment type="similarity">
    <text evidence="2 12">Belongs to the amiloride-sensitive sodium channel (TC 1.A.6) family.</text>
</comment>
<feature type="region of interest" description="Disordered" evidence="13">
    <location>
        <begin position="927"/>
        <end position="953"/>
    </location>
</feature>
<keyword evidence="6 14" id="KW-1133">Transmembrane helix</keyword>
<evidence type="ECO:0000256" key="6">
    <source>
        <dbReference type="ARBA" id="ARBA00022989"/>
    </source>
</evidence>
<gene>
    <name evidence="15" type="primary">SCNN1B_2</name>
    <name evidence="15" type="ORF">DERP_004563</name>
</gene>
<evidence type="ECO:0000256" key="8">
    <source>
        <dbReference type="ARBA" id="ARBA00023065"/>
    </source>
</evidence>
<feature type="region of interest" description="Disordered" evidence="13">
    <location>
        <begin position="79"/>
        <end position="101"/>
    </location>
</feature>
<comment type="caution">
    <text evidence="15">The sequence shown here is derived from an EMBL/GenBank/DDBJ whole genome shotgun (WGS) entry which is preliminary data.</text>
</comment>
<dbReference type="Gene3D" id="2.60.470.10">
    <property type="entry name" value="Acid-sensing ion channels like domains"/>
    <property type="match status" value="1"/>
</dbReference>
<dbReference type="PANTHER" id="PTHR11690:SF248">
    <property type="entry name" value="PICKPOCKET 17, ISOFORM A"/>
    <property type="match status" value="1"/>
</dbReference>
<accession>A0ABQ8JPA0</accession>
<feature type="compositionally biased region" description="Polar residues" evidence="13">
    <location>
        <begin position="356"/>
        <end position="367"/>
    </location>
</feature>
<keyword evidence="7" id="KW-0915">Sodium</keyword>
<name>A0ABQ8JPA0_DERPT</name>
<evidence type="ECO:0000256" key="5">
    <source>
        <dbReference type="ARBA" id="ARBA00022692"/>
    </source>
</evidence>
<dbReference type="EMBL" id="NJHN03000029">
    <property type="protein sequence ID" value="KAH9424379.1"/>
    <property type="molecule type" value="Genomic_DNA"/>
</dbReference>
<evidence type="ECO:0000256" key="12">
    <source>
        <dbReference type="RuleBase" id="RU000679"/>
    </source>
</evidence>
<feature type="region of interest" description="Disordered" evidence="13">
    <location>
        <begin position="492"/>
        <end position="553"/>
    </location>
</feature>
<keyword evidence="3 12" id="KW-0813">Transport</keyword>
<evidence type="ECO:0000256" key="14">
    <source>
        <dbReference type="SAM" id="Phobius"/>
    </source>
</evidence>
<feature type="compositionally biased region" description="Low complexity" evidence="13">
    <location>
        <begin position="508"/>
        <end position="546"/>
    </location>
</feature>
<reference evidence="15 16" key="2">
    <citation type="journal article" date="2022" name="Mol. Biol. Evol.">
        <title>Comparative Genomics Reveals Insights into the Divergent Evolution of Astigmatic Mites and Household Pest Adaptations.</title>
        <authorList>
            <person name="Xiong Q."/>
            <person name="Wan A.T."/>
            <person name="Liu X."/>
            <person name="Fung C.S."/>
            <person name="Xiao X."/>
            <person name="Malainual N."/>
            <person name="Hou J."/>
            <person name="Wang L."/>
            <person name="Wang M."/>
            <person name="Yang K.Y."/>
            <person name="Cui Y."/>
            <person name="Leung E.L."/>
            <person name="Nong W."/>
            <person name="Shin S.K."/>
            <person name="Au S.W."/>
            <person name="Jeong K.Y."/>
            <person name="Chew F.T."/>
            <person name="Hui J.H."/>
            <person name="Leung T.F."/>
            <person name="Tungtrongchitr A."/>
            <person name="Zhong N."/>
            <person name="Liu Z."/>
            <person name="Tsui S.K."/>
        </authorList>
    </citation>
    <scope>NUCLEOTIDE SEQUENCE [LARGE SCALE GENOMIC DNA]</scope>
    <source>
        <strain evidence="15">Derp</strain>
    </source>
</reference>
<organism evidence="15 16">
    <name type="scientific">Dermatophagoides pteronyssinus</name>
    <name type="common">European house dust mite</name>
    <dbReference type="NCBI Taxonomy" id="6956"/>
    <lineage>
        <taxon>Eukaryota</taxon>
        <taxon>Metazoa</taxon>
        <taxon>Ecdysozoa</taxon>
        <taxon>Arthropoda</taxon>
        <taxon>Chelicerata</taxon>
        <taxon>Arachnida</taxon>
        <taxon>Acari</taxon>
        <taxon>Acariformes</taxon>
        <taxon>Sarcoptiformes</taxon>
        <taxon>Astigmata</taxon>
        <taxon>Psoroptidia</taxon>
        <taxon>Analgoidea</taxon>
        <taxon>Pyroglyphidae</taxon>
        <taxon>Dermatophagoidinae</taxon>
        <taxon>Dermatophagoides</taxon>
    </lineage>
</organism>
<dbReference type="Pfam" id="PF00858">
    <property type="entry name" value="ASC"/>
    <property type="match status" value="2"/>
</dbReference>
<evidence type="ECO:0000256" key="9">
    <source>
        <dbReference type="ARBA" id="ARBA00023136"/>
    </source>
</evidence>
<dbReference type="PRINTS" id="PR01078">
    <property type="entry name" value="AMINACHANNEL"/>
</dbReference>
<protein>
    <submittedName>
        <fullName evidence="15">Ligand-gated sodium channel</fullName>
    </submittedName>
</protein>
<keyword evidence="5 12" id="KW-0812">Transmembrane</keyword>
<feature type="compositionally biased region" description="Gly residues" evidence="13">
    <location>
        <begin position="373"/>
        <end position="382"/>
    </location>
</feature>
<sequence>MSKRSDKIKNNDRIICYDNDDDDDDNDDKLVNYNNINNNNNVQQQRKLFRITDSRTATIHTMNGRKKPGFSQVLMTAQNNNDRSWPNHPQQQQQQQRLSESETITADRLISEDCVQFPKPLSAMNNVDLKDVVDHHNGVDEQQQQDKITTKSGSQPMMARNLPYRVLYRIQPTTLNNNNNPNNIYGLNNNRRKMHTNGLNSFNYMPPSNLIRLFGESSVPGVRDIALSQSFVRRMFWICSFFFFGFLALRDISQLVSEYYTYPITVDVRLRDSRRLQFPAVTVCNLNIVRYSALCMSNSSVIKDSMIPRDLREKLCGIQPPLAAAAAAAAATTTSDSSLMSTTTPPSASTGATTGKLITTAQPTIRTTKSKSRGGGGGGGGHHASSSNRTPKTSTKTLIRTTTMSTTTPLPTNSDTNDGMDDINTYGVASNFSDTGLNDTLLLNGTDINDIDSNMTAESSSSSSSSSSTTITTATTITTMKPLVDDIPNDIAGPIDIQLDRPKRKVSKTNTDNSDKNNNNNNSTNDKDGNNQSGNNNNQKQSSSSSATTKEPPAYFDNIELTEREEKELQENLTNWLAVIYNSNEKIAKQIGHQFEDLILRCTIRSTNCAHANSFEHFFTPTEGNCFTFKSQNLRKTNLERIKDETSIAGVNYGLELVLNLEISEYLIGTAQIGAIVMIQHPDEIGNSASEAIFVAPKQSTYIGMKMVNISRLPKPFPEECIDHWPAGLVGRLTQNASYSQQACLKICLQRTIHTRCQCQSAQLPQLELNSTLKICDTRRKVTRNCVEEVMFQAEEKVSTCKCPPRCQVINYDKTVSMTKWPTREDRVTFDRGKVDMNFQNLAKVTVYFQTMTCQEVRQEKAYTTAKLFSSLGGILGMYVGFSFLSLFEILEIFGRRFWYIVTKKNVRFRAAVHAITATFAMKRRKKQRKVNNFNNNEKNRNSNDGGLNQRKK</sequence>
<feature type="region of interest" description="Disordered" evidence="13">
    <location>
        <begin position="335"/>
        <end position="421"/>
    </location>
</feature>
<evidence type="ECO:0000256" key="2">
    <source>
        <dbReference type="ARBA" id="ARBA00007193"/>
    </source>
</evidence>
<keyword evidence="4 12" id="KW-0894">Sodium channel</keyword>
<keyword evidence="10 12" id="KW-0739">Sodium transport</keyword>
<feature type="compositionally biased region" description="Low complexity" evidence="13">
    <location>
        <begin position="390"/>
        <end position="412"/>
    </location>
</feature>
<dbReference type="Proteomes" id="UP000887458">
    <property type="component" value="Unassembled WGS sequence"/>
</dbReference>
<reference evidence="15 16" key="1">
    <citation type="journal article" date="2018" name="J. Allergy Clin. Immunol.">
        <title>High-quality assembly of Dermatophagoides pteronyssinus genome and transcriptome reveals a wide range of novel allergens.</title>
        <authorList>
            <person name="Liu X.Y."/>
            <person name="Yang K.Y."/>
            <person name="Wang M.Q."/>
            <person name="Kwok J.S."/>
            <person name="Zeng X."/>
            <person name="Yang Z."/>
            <person name="Xiao X.J."/>
            <person name="Lau C.P."/>
            <person name="Li Y."/>
            <person name="Huang Z.M."/>
            <person name="Ba J.G."/>
            <person name="Yim A.K."/>
            <person name="Ouyang C.Y."/>
            <person name="Ngai S.M."/>
            <person name="Chan T.F."/>
            <person name="Leung E.L."/>
            <person name="Liu L."/>
            <person name="Liu Z.G."/>
            <person name="Tsui S.K."/>
        </authorList>
    </citation>
    <scope>NUCLEOTIDE SEQUENCE [LARGE SCALE GENOMIC DNA]</scope>
    <source>
        <strain evidence="15">Derp</strain>
    </source>
</reference>
<proteinExistence type="inferred from homology"/>
<evidence type="ECO:0000256" key="13">
    <source>
        <dbReference type="SAM" id="MobiDB-lite"/>
    </source>
</evidence>
<keyword evidence="16" id="KW-1185">Reference proteome</keyword>
<keyword evidence="8 12" id="KW-0406">Ion transport</keyword>
<evidence type="ECO:0000256" key="1">
    <source>
        <dbReference type="ARBA" id="ARBA00004141"/>
    </source>
</evidence>
<feature type="compositionally biased region" description="Low complexity" evidence="13">
    <location>
        <begin position="335"/>
        <end position="354"/>
    </location>
</feature>
<dbReference type="Gene3D" id="1.10.287.770">
    <property type="entry name" value="YojJ-like"/>
    <property type="match status" value="1"/>
</dbReference>
<keyword evidence="9 14" id="KW-0472">Membrane</keyword>
<evidence type="ECO:0000256" key="7">
    <source>
        <dbReference type="ARBA" id="ARBA00023053"/>
    </source>
</evidence>
<evidence type="ECO:0000256" key="3">
    <source>
        <dbReference type="ARBA" id="ARBA00022448"/>
    </source>
</evidence>
<evidence type="ECO:0000313" key="16">
    <source>
        <dbReference type="Proteomes" id="UP000887458"/>
    </source>
</evidence>
<dbReference type="GO" id="GO:0034220">
    <property type="term" value="P:monoatomic ion transmembrane transport"/>
    <property type="evidence" value="ECO:0007669"/>
    <property type="project" value="UniProtKB-KW"/>
</dbReference>
<dbReference type="InterPro" id="IPR001873">
    <property type="entry name" value="ENaC"/>
</dbReference>
<evidence type="ECO:0000256" key="10">
    <source>
        <dbReference type="ARBA" id="ARBA00023201"/>
    </source>
</evidence>
<keyword evidence="11 12" id="KW-0407">Ion channel</keyword>
<evidence type="ECO:0000256" key="4">
    <source>
        <dbReference type="ARBA" id="ARBA00022461"/>
    </source>
</evidence>
<evidence type="ECO:0000256" key="11">
    <source>
        <dbReference type="ARBA" id="ARBA00023303"/>
    </source>
</evidence>
<evidence type="ECO:0000313" key="15">
    <source>
        <dbReference type="EMBL" id="KAH9424379.1"/>
    </source>
</evidence>
<feature type="compositionally biased region" description="Polar residues" evidence="13">
    <location>
        <begin position="79"/>
        <end position="89"/>
    </location>
</feature>
<feature type="transmembrane region" description="Helical" evidence="14">
    <location>
        <begin position="868"/>
        <end position="888"/>
    </location>
</feature>
<dbReference type="PANTHER" id="PTHR11690">
    <property type="entry name" value="AMILORIDE-SENSITIVE SODIUM CHANNEL-RELATED"/>
    <property type="match status" value="1"/>
</dbReference>